<dbReference type="PRINTS" id="PR00171">
    <property type="entry name" value="SUGRTRNSPORT"/>
</dbReference>
<dbReference type="RefSeq" id="XP_008712561.1">
    <property type="nucleotide sequence ID" value="XM_008714339.1"/>
</dbReference>
<evidence type="ECO:0000256" key="2">
    <source>
        <dbReference type="ARBA" id="ARBA00010992"/>
    </source>
</evidence>
<evidence type="ECO:0000313" key="10">
    <source>
        <dbReference type="Proteomes" id="UP000030752"/>
    </source>
</evidence>
<feature type="transmembrane region" description="Helical" evidence="7">
    <location>
        <begin position="175"/>
        <end position="197"/>
    </location>
</feature>
<dbReference type="PROSITE" id="PS50850">
    <property type="entry name" value="MFS"/>
    <property type="match status" value="1"/>
</dbReference>
<gene>
    <name evidence="9" type="ORF">HMPREF1541_09666</name>
</gene>
<name>W2S7V9_CYPE1</name>
<feature type="transmembrane region" description="Helical" evidence="7">
    <location>
        <begin position="336"/>
        <end position="356"/>
    </location>
</feature>
<keyword evidence="4 7" id="KW-0812">Transmembrane</keyword>
<protein>
    <recommendedName>
        <fullName evidence="8">Major facilitator superfamily (MFS) profile domain-containing protein</fullName>
    </recommendedName>
</protein>
<dbReference type="GO" id="GO:0005351">
    <property type="term" value="F:carbohydrate:proton symporter activity"/>
    <property type="evidence" value="ECO:0007669"/>
    <property type="project" value="TreeGrafter"/>
</dbReference>
<accession>W2S7V9</accession>
<dbReference type="HOGENOM" id="CLU_001265_30_13_1"/>
<dbReference type="eggNOG" id="KOG0254">
    <property type="taxonomic scope" value="Eukaryota"/>
</dbReference>
<comment type="similarity">
    <text evidence="2">Belongs to the major facilitator superfamily. Sugar transporter (TC 2.A.1.1) family.</text>
</comment>
<keyword evidence="6 7" id="KW-0472">Membrane</keyword>
<dbReference type="Gene3D" id="1.20.1250.20">
    <property type="entry name" value="MFS general substrate transporter like domains"/>
    <property type="match status" value="1"/>
</dbReference>
<dbReference type="EMBL" id="KB822713">
    <property type="protein sequence ID" value="ETN44791.1"/>
    <property type="molecule type" value="Genomic_DNA"/>
</dbReference>
<dbReference type="OrthoDB" id="6612291at2759"/>
<evidence type="ECO:0000259" key="8">
    <source>
        <dbReference type="PROSITE" id="PS50850"/>
    </source>
</evidence>
<keyword evidence="5 7" id="KW-1133">Transmembrane helix</keyword>
<dbReference type="InterPro" id="IPR005828">
    <property type="entry name" value="MFS_sugar_transport-like"/>
</dbReference>
<evidence type="ECO:0000256" key="1">
    <source>
        <dbReference type="ARBA" id="ARBA00004141"/>
    </source>
</evidence>
<evidence type="ECO:0000256" key="7">
    <source>
        <dbReference type="SAM" id="Phobius"/>
    </source>
</evidence>
<keyword evidence="3" id="KW-0813">Transport</keyword>
<dbReference type="SUPFAM" id="SSF103473">
    <property type="entry name" value="MFS general substrate transporter"/>
    <property type="match status" value="1"/>
</dbReference>
<feature type="transmembrane region" description="Helical" evidence="7">
    <location>
        <begin position="53"/>
        <end position="76"/>
    </location>
</feature>
<evidence type="ECO:0000256" key="4">
    <source>
        <dbReference type="ARBA" id="ARBA00022692"/>
    </source>
</evidence>
<dbReference type="PANTHER" id="PTHR48022">
    <property type="entry name" value="PLASTIDIC GLUCOSE TRANSPORTER 4"/>
    <property type="match status" value="1"/>
</dbReference>
<dbReference type="Proteomes" id="UP000030752">
    <property type="component" value="Unassembled WGS sequence"/>
</dbReference>
<evidence type="ECO:0000256" key="6">
    <source>
        <dbReference type="ARBA" id="ARBA00023136"/>
    </source>
</evidence>
<dbReference type="InterPro" id="IPR020846">
    <property type="entry name" value="MFS_dom"/>
</dbReference>
<dbReference type="InterPro" id="IPR050360">
    <property type="entry name" value="MFS_Sugar_Transporters"/>
</dbReference>
<feature type="transmembrane region" description="Helical" evidence="7">
    <location>
        <begin position="88"/>
        <end position="109"/>
    </location>
</feature>
<feature type="transmembrane region" description="Helical" evidence="7">
    <location>
        <begin position="407"/>
        <end position="432"/>
    </location>
</feature>
<keyword evidence="10" id="KW-1185">Reference proteome</keyword>
<evidence type="ECO:0000256" key="5">
    <source>
        <dbReference type="ARBA" id="ARBA00022989"/>
    </source>
</evidence>
<evidence type="ECO:0000256" key="3">
    <source>
        <dbReference type="ARBA" id="ARBA00022448"/>
    </source>
</evidence>
<feature type="transmembrane region" description="Helical" evidence="7">
    <location>
        <begin position="438"/>
        <end position="457"/>
    </location>
</feature>
<sequence length="503" mass="55615">MPHRSRHATRIAGFATLGSITYGYGASIIAQTIGQPQWYESFGLELTGSHTDFVTGAMNGLFSCGGALGSLSTAYTAEKLGRLRSIQVACVVCIIGGALMTASFGIPMFLVSRFVMGWGVGMIVCGIPLYNAELATPDNRGRSVGFHGIALASGYVLAGLVGFGCYFHGSSSFQWRFPFAVQLLPVLILLGGSWSLLESPRWLLSQDNEDKAWINLRKLHHDPADPNDTFAKDEYYQMTQQLRLERERRAAMNVRHWWDFFKSASFRKRLMVGVGAQVCNSFTGNLVIANYQVTMYRRLGVSESISILLIACWNMVGIWGNFTSAFFILDRFGRKTFYLIGIAGCAFSLCFEAALTKHFVETGSTNRVGLSFGVFFLFLYVAFYASCMDNQQYVICSESFAMESRSLGVACSLFGQFAATALFVGVAPAAFATIGWKYYLTFIVLSCFSFTFVWLMFPETKGLSLEEIAELFGDPVAVHLNEMQDSKRRSSHAENVEHSSKAV</sequence>
<dbReference type="InterPro" id="IPR036259">
    <property type="entry name" value="MFS_trans_sf"/>
</dbReference>
<dbReference type="PROSITE" id="PS00216">
    <property type="entry name" value="SUGAR_TRANSPORT_1"/>
    <property type="match status" value="1"/>
</dbReference>
<proteinExistence type="inferred from homology"/>
<evidence type="ECO:0000313" key="9">
    <source>
        <dbReference type="EMBL" id="ETN44791.1"/>
    </source>
</evidence>
<feature type="transmembrane region" description="Helical" evidence="7">
    <location>
        <begin position="270"/>
        <end position="293"/>
    </location>
</feature>
<dbReference type="InterPro" id="IPR005829">
    <property type="entry name" value="Sugar_transporter_CS"/>
</dbReference>
<dbReference type="VEuPathDB" id="FungiDB:HMPREF1541_09666"/>
<dbReference type="AlphaFoldDB" id="W2S7V9"/>
<dbReference type="Pfam" id="PF00083">
    <property type="entry name" value="Sugar_tr"/>
    <property type="match status" value="1"/>
</dbReference>
<comment type="subcellular location">
    <subcellularLocation>
        <location evidence="1">Membrane</location>
        <topology evidence="1">Multi-pass membrane protein</topology>
    </subcellularLocation>
</comment>
<dbReference type="GeneID" id="19977005"/>
<feature type="transmembrane region" description="Helical" evidence="7">
    <location>
        <begin position="144"/>
        <end position="169"/>
    </location>
</feature>
<feature type="transmembrane region" description="Helical" evidence="7">
    <location>
        <begin position="115"/>
        <end position="132"/>
    </location>
</feature>
<feature type="transmembrane region" description="Helical" evidence="7">
    <location>
        <begin position="12"/>
        <end position="33"/>
    </location>
</feature>
<reference evidence="9 10" key="1">
    <citation type="submission" date="2013-03" db="EMBL/GenBank/DDBJ databases">
        <title>The Genome Sequence of Phialophora europaea CBS 101466.</title>
        <authorList>
            <consortium name="The Broad Institute Genomics Platform"/>
            <person name="Cuomo C."/>
            <person name="de Hoog S."/>
            <person name="Gorbushina A."/>
            <person name="Walker B."/>
            <person name="Young S.K."/>
            <person name="Zeng Q."/>
            <person name="Gargeya S."/>
            <person name="Fitzgerald M."/>
            <person name="Haas B."/>
            <person name="Abouelleil A."/>
            <person name="Allen A.W."/>
            <person name="Alvarado L."/>
            <person name="Arachchi H.M."/>
            <person name="Berlin A.M."/>
            <person name="Chapman S.B."/>
            <person name="Gainer-Dewar J."/>
            <person name="Goldberg J."/>
            <person name="Griggs A."/>
            <person name="Gujja S."/>
            <person name="Hansen M."/>
            <person name="Howarth C."/>
            <person name="Imamovic A."/>
            <person name="Ireland A."/>
            <person name="Larimer J."/>
            <person name="McCowan C."/>
            <person name="Murphy C."/>
            <person name="Pearson M."/>
            <person name="Poon T.W."/>
            <person name="Priest M."/>
            <person name="Roberts A."/>
            <person name="Saif S."/>
            <person name="Shea T."/>
            <person name="Sisk P."/>
            <person name="Sykes S."/>
            <person name="Wortman J."/>
            <person name="Nusbaum C."/>
            <person name="Birren B."/>
        </authorList>
    </citation>
    <scope>NUCLEOTIDE SEQUENCE [LARGE SCALE GENOMIC DNA]</scope>
    <source>
        <strain evidence="9 10">CBS 101466</strain>
    </source>
</reference>
<feature type="domain" description="Major facilitator superfamily (MFS) profile" evidence="8">
    <location>
        <begin position="11"/>
        <end position="461"/>
    </location>
</feature>
<feature type="transmembrane region" description="Helical" evidence="7">
    <location>
        <begin position="368"/>
        <end position="386"/>
    </location>
</feature>
<dbReference type="InParanoid" id="W2S7V9"/>
<feature type="transmembrane region" description="Helical" evidence="7">
    <location>
        <begin position="305"/>
        <end position="329"/>
    </location>
</feature>
<dbReference type="InterPro" id="IPR003663">
    <property type="entry name" value="Sugar/inositol_transpt"/>
</dbReference>
<dbReference type="PANTHER" id="PTHR48022:SF38">
    <property type="entry name" value="MAJOR FACILITATOR SUPERFAMILY (MFS) PROFILE DOMAIN-CONTAINING PROTEIN-RELATED"/>
    <property type="match status" value="1"/>
</dbReference>
<organism evidence="9 10">
    <name type="scientific">Cyphellophora europaea (strain CBS 101466)</name>
    <name type="common">Phialophora europaea</name>
    <dbReference type="NCBI Taxonomy" id="1220924"/>
    <lineage>
        <taxon>Eukaryota</taxon>
        <taxon>Fungi</taxon>
        <taxon>Dikarya</taxon>
        <taxon>Ascomycota</taxon>
        <taxon>Pezizomycotina</taxon>
        <taxon>Eurotiomycetes</taxon>
        <taxon>Chaetothyriomycetidae</taxon>
        <taxon>Chaetothyriales</taxon>
        <taxon>Cyphellophoraceae</taxon>
        <taxon>Cyphellophora</taxon>
    </lineage>
</organism>
<dbReference type="GO" id="GO:0016020">
    <property type="term" value="C:membrane"/>
    <property type="evidence" value="ECO:0007669"/>
    <property type="project" value="UniProtKB-SubCell"/>
</dbReference>